<keyword evidence="3 8" id="KW-0964">Secreted</keyword>
<dbReference type="InterPro" id="IPR000975">
    <property type="entry name" value="IL-1_fam"/>
</dbReference>
<dbReference type="PRINTS" id="PR00264">
    <property type="entry name" value="INTERLEUKIN1"/>
</dbReference>
<dbReference type="InterPro" id="IPR020877">
    <property type="entry name" value="IL-1_CS"/>
</dbReference>
<sequence length="179" mass="20325">MASMPHKKTWDEDVADLFHDSESEMTPLKEDNPRLYKFWDLNQKYLFLVENTLVADVKTSNSPEQLIAMLPNKSLDTAQKPIFMGPQNKKSCLSCVKSGNGQYQIELKEKDIMDLYRDPKNAKAFTFYSKSAGNAATCSFESAEFPGWFLSTSSEAKKPIGLSQEGGPQNILFYFERKL</sequence>
<evidence type="ECO:0000256" key="6">
    <source>
        <dbReference type="ARBA" id="ARBA00023180"/>
    </source>
</evidence>
<dbReference type="PROSITE" id="PS00253">
    <property type="entry name" value="INTERLEUKIN_1"/>
    <property type="match status" value="1"/>
</dbReference>
<accession>A0ABM3ZM97</accession>
<keyword evidence="4" id="KW-0732">Signal</keyword>
<dbReference type="InterPro" id="IPR008996">
    <property type="entry name" value="IL1/FGF"/>
</dbReference>
<proteinExistence type="inferred from homology"/>
<comment type="subcellular location">
    <subcellularLocation>
        <location evidence="1 8">Secreted</location>
    </subcellularLocation>
</comment>
<evidence type="ECO:0000256" key="8">
    <source>
        <dbReference type="RuleBase" id="RU003753"/>
    </source>
</evidence>
<dbReference type="Pfam" id="PF00340">
    <property type="entry name" value="IL1"/>
    <property type="match status" value="1"/>
</dbReference>
<organism evidence="9 10">
    <name type="scientific">Pantherophis guttatus</name>
    <name type="common">Corn snake</name>
    <name type="synonym">Elaphe guttata</name>
    <dbReference type="NCBI Taxonomy" id="94885"/>
    <lineage>
        <taxon>Eukaryota</taxon>
        <taxon>Metazoa</taxon>
        <taxon>Chordata</taxon>
        <taxon>Craniata</taxon>
        <taxon>Vertebrata</taxon>
        <taxon>Euteleostomi</taxon>
        <taxon>Lepidosauria</taxon>
        <taxon>Squamata</taxon>
        <taxon>Bifurcata</taxon>
        <taxon>Unidentata</taxon>
        <taxon>Episquamata</taxon>
        <taxon>Toxicofera</taxon>
        <taxon>Serpentes</taxon>
        <taxon>Colubroidea</taxon>
        <taxon>Colubridae</taxon>
        <taxon>Colubrinae</taxon>
        <taxon>Pantherophis</taxon>
    </lineage>
</organism>
<gene>
    <name evidence="10" type="primary">LOC117658770</name>
</gene>
<dbReference type="Proteomes" id="UP001652622">
    <property type="component" value="Unplaced"/>
</dbReference>
<keyword evidence="9" id="KW-1185">Reference proteome</keyword>
<dbReference type="GeneID" id="117658770"/>
<name>A0ABM3ZM97_PANGU</name>
<comment type="similarity">
    <text evidence="2 8">Belongs to the IL-1 family.</text>
</comment>
<evidence type="ECO:0000313" key="9">
    <source>
        <dbReference type="Proteomes" id="UP001652622"/>
    </source>
</evidence>
<dbReference type="Gene3D" id="2.80.10.50">
    <property type="match status" value="1"/>
</dbReference>
<dbReference type="SMART" id="SM00125">
    <property type="entry name" value="IL1"/>
    <property type="match status" value="1"/>
</dbReference>
<evidence type="ECO:0000256" key="1">
    <source>
        <dbReference type="ARBA" id="ARBA00004613"/>
    </source>
</evidence>
<keyword evidence="6" id="KW-0325">Glycoprotein</keyword>
<protein>
    <recommendedName>
        <fullName evidence="8">Interleukin-1</fullName>
    </recommendedName>
</protein>
<evidence type="ECO:0000256" key="2">
    <source>
        <dbReference type="ARBA" id="ARBA00010448"/>
    </source>
</evidence>
<keyword evidence="5" id="KW-1015">Disulfide bond</keyword>
<dbReference type="SUPFAM" id="SSF50353">
    <property type="entry name" value="Cytokine"/>
    <property type="match status" value="1"/>
</dbReference>
<dbReference type="PRINTS" id="PR01360">
    <property type="entry name" value="INTRLEUKIN1X"/>
</dbReference>
<dbReference type="PANTHER" id="PTHR10078:SF28">
    <property type="entry name" value="INTERLEUKIN-1 RECEPTOR ANTAGONIST PROTEIN"/>
    <property type="match status" value="1"/>
</dbReference>
<evidence type="ECO:0000313" key="10">
    <source>
        <dbReference type="RefSeq" id="XP_060549500.1"/>
    </source>
</evidence>
<evidence type="ECO:0000256" key="5">
    <source>
        <dbReference type="ARBA" id="ARBA00023157"/>
    </source>
</evidence>
<evidence type="ECO:0000256" key="4">
    <source>
        <dbReference type="ARBA" id="ARBA00022729"/>
    </source>
</evidence>
<evidence type="ECO:0000256" key="3">
    <source>
        <dbReference type="ARBA" id="ARBA00022525"/>
    </source>
</evidence>
<comment type="function">
    <text evidence="7">Anti-inflammatory antagonist of interleukin-1 family of proinflammatory cytokines such as interleukin-1beta/IL1B and interleukin-1alpha/IL1A. Protects from immune dysregulation and uncontrolled systemic inflammation triggered by IL1 for a range of innate stimulatory agents such as pathogens.</text>
</comment>
<reference evidence="10" key="1">
    <citation type="submission" date="2025-08" db="UniProtKB">
        <authorList>
            <consortium name="RefSeq"/>
        </authorList>
    </citation>
    <scope>IDENTIFICATION</scope>
    <source>
        <tissue evidence="10">Blood</tissue>
    </source>
</reference>
<dbReference type="InterPro" id="IPR003297">
    <property type="entry name" value="IL-1RA/IL-36"/>
</dbReference>
<dbReference type="PANTHER" id="PTHR10078">
    <property type="entry name" value="INTERLEUKIN-1 FAMILY MEMBER"/>
    <property type="match status" value="1"/>
</dbReference>
<evidence type="ECO:0000256" key="7">
    <source>
        <dbReference type="ARBA" id="ARBA00034096"/>
    </source>
</evidence>
<dbReference type="RefSeq" id="XP_060549500.1">
    <property type="nucleotide sequence ID" value="XM_060693517.1"/>
</dbReference>